<dbReference type="Proteomes" id="UP000256970">
    <property type="component" value="Unassembled WGS sequence"/>
</dbReference>
<accession>A0A383WEQ2</accession>
<organism evidence="1 2">
    <name type="scientific">Tetradesmus obliquus</name>
    <name type="common">Green alga</name>
    <name type="synonym">Acutodesmus obliquus</name>
    <dbReference type="NCBI Taxonomy" id="3088"/>
    <lineage>
        <taxon>Eukaryota</taxon>
        <taxon>Viridiplantae</taxon>
        <taxon>Chlorophyta</taxon>
        <taxon>core chlorophytes</taxon>
        <taxon>Chlorophyceae</taxon>
        <taxon>CS clade</taxon>
        <taxon>Sphaeropleales</taxon>
        <taxon>Scenedesmaceae</taxon>
        <taxon>Tetradesmus</taxon>
    </lineage>
</organism>
<reference evidence="1 2" key="1">
    <citation type="submission" date="2016-10" db="EMBL/GenBank/DDBJ databases">
        <authorList>
            <person name="Cai Z."/>
        </authorList>
    </citation>
    <scope>NUCLEOTIDE SEQUENCE [LARGE SCALE GENOMIC DNA]</scope>
</reference>
<protein>
    <submittedName>
        <fullName evidence="1">Uncharacterized protein</fullName>
    </submittedName>
</protein>
<dbReference type="EMBL" id="FNXT01001238">
    <property type="protein sequence ID" value="SZX75642.1"/>
    <property type="molecule type" value="Genomic_DNA"/>
</dbReference>
<evidence type="ECO:0000313" key="1">
    <source>
        <dbReference type="EMBL" id="SZX75642.1"/>
    </source>
</evidence>
<name>A0A383WEQ2_TETOB</name>
<evidence type="ECO:0000313" key="2">
    <source>
        <dbReference type="Proteomes" id="UP000256970"/>
    </source>
</evidence>
<sequence length="377" mass="41387">MGILGGSGMGKTVILNCRMLGSSDKVYLPDAPSLAPEKEDHTSFGRAAFGRDGLLLEAQRQQLLGADAAAKAGLVDAFISGQPLPQHQGSLPPVFQHGRGREVTSCQNVVVMKGSRVRVLMLSFSARLLHEVVMTCKRKAQELSGYSLEQEALDVLFPGTELANLSETPRGLQKQLNPELCKCMRLGEAVDVVLPNKSRQHDLLFVQQLLRRLCGIEGAPGAPQAAGGPIREAWTYLIWQVYVFIDDGPLPPSKGLMDVPGEDESPMRAVIRSEGFKQVDSLMMVLDKTFLAAGPGSALHMLWNGAGEQARLKQRIVQGEVSLLVVINERSWSSYKDMDTSRHALETDYERYAKRNRDHLAAVLRSKVQQDQDKASM</sequence>
<proteinExistence type="predicted"/>
<dbReference type="AlphaFoldDB" id="A0A383WEQ2"/>
<gene>
    <name evidence="1" type="ORF">BQ4739_LOCUS15918</name>
</gene>
<keyword evidence="2" id="KW-1185">Reference proteome</keyword>